<keyword evidence="1" id="KW-0472">Membrane</keyword>
<protein>
    <submittedName>
        <fullName evidence="2">Uncharacterized protein</fullName>
    </submittedName>
</protein>
<proteinExistence type="predicted"/>
<dbReference type="HOGENOM" id="CLU_3401303_0_0_1"/>
<feature type="non-terminal residue" evidence="2">
    <location>
        <position position="1"/>
    </location>
</feature>
<evidence type="ECO:0000313" key="3">
    <source>
        <dbReference type="Proteomes" id="UP000007129"/>
    </source>
</evidence>
<evidence type="ECO:0000313" key="2">
    <source>
        <dbReference type="EMBL" id="EKG08933.1"/>
    </source>
</evidence>
<organism evidence="2 3">
    <name type="scientific">Macrophomina phaseolina (strain MS6)</name>
    <name type="common">Charcoal rot fungus</name>
    <dbReference type="NCBI Taxonomy" id="1126212"/>
    <lineage>
        <taxon>Eukaryota</taxon>
        <taxon>Fungi</taxon>
        <taxon>Dikarya</taxon>
        <taxon>Ascomycota</taxon>
        <taxon>Pezizomycotina</taxon>
        <taxon>Dothideomycetes</taxon>
        <taxon>Dothideomycetes incertae sedis</taxon>
        <taxon>Botryosphaeriales</taxon>
        <taxon>Botryosphaeriaceae</taxon>
        <taxon>Macrophomina</taxon>
    </lineage>
</organism>
<dbReference type="AlphaFoldDB" id="K2R3Z2"/>
<name>K2R3Z2_MACPH</name>
<comment type="caution">
    <text evidence="2">The sequence shown here is derived from an EMBL/GenBank/DDBJ whole genome shotgun (WGS) entry which is preliminary data.</text>
</comment>
<dbReference type="VEuPathDB" id="FungiDB:MPH_14118"/>
<keyword evidence="1" id="KW-1133">Transmembrane helix</keyword>
<accession>K2R3Z2</accession>
<evidence type="ECO:0000256" key="1">
    <source>
        <dbReference type="SAM" id="Phobius"/>
    </source>
</evidence>
<feature type="transmembrane region" description="Helical" evidence="1">
    <location>
        <begin position="6"/>
        <end position="27"/>
    </location>
</feature>
<gene>
    <name evidence="2" type="ORF">MPH_14118</name>
</gene>
<keyword evidence="1" id="KW-0812">Transmembrane</keyword>
<dbReference type="InParanoid" id="K2R3Z2"/>
<reference evidence="2 3" key="1">
    <citation type="journal article" date="2012" name="BMC Genomics">
        <title>Tools to kill: Genome of one of the most destructive plant pathogenic fungi Macrophomina phaseolina.</title>
        <authorList>
            <person name="Islam M.S."/>
            <person name="Haque M.S."/>
            <person name="Islam M.M."/>
            <person name="Emdad E.M."/>
            <person name="Halim A."/>
            <person name="Hossen Q.M.M."/>
            <person name="Hossain M.Z."/>
            <person name="Ahmed B."/>
            <person name="Rahim S."/>
            <person name="Rahman M.S."/>
            <person name="Alam M.M."/>
            <person name="Hou S."/>
            <person name="Wan X."/>
            <person name="Saito J.A."/>
            <person name="Alam M."/>
        </authorList>
    </citation>
    <scope>NUCLEOTIDE SEQUENCE [LARGE SCALE GENOMIC DNA]</scope>
    <source>
        <strain evidence="2 3">MS6</strain>
    </source>
</reference>
<sequence>YNYRISLFFSRNSIIYSTSLSSFFLLYRDIL</sequence>
<dbReference type="Proteomes" id="UP000007129">
    <property type="component" value="Unassembled WGS sequence"/>
</dbReference>
<dbReference type="EMBL" id="AHHD01000955">
    <property type="protein sequence ID" value="EKG08933.1"/>
    <property type="molecule type" value="Genomic_DNA"/>
</dbReference>